<keyword evidence="2" id="KW-1185">Reference proteome</keyword>
<dbReference type="Proteomes" id="UP000475862">
    <property type="component" value="Unassembled WGS sequence"/>
</dbReference>
<dbReference type="EMBL" id="VYZN01000041">
    <property type="protein sequence ID" value="KAE9531399.1"/>
    <property type="molecule type" value="Genomic_DNA"/>
</dbReference>
<proteinExistence type="predicted"/>
<evidence type="ECO:0000313" key="2">
    <source>
        <dbReference type="Proteomes" id="UP000475862"/>
    </source>
</evidence>
<dbReference type="AlphaFoldDB" id="A0A6G0TE10"/>
<reference evidence="1 2" key="1">
    <citation type="submission" date="2019-08" db="EMBL/GenBank/DDBJ databases">
        <title>The genome of the soybean aphid Biotype 1, its phylome, world population structure and adaptation to the North American continent.</title>
        <authorList>
            <person name="Giordano R."/>
            <person name="Donthu R.K."/>
            <person name="Hernandez A.G."/>
            <person name="Wright C.L."/>
            <person name="Zimin A.V."/>
        </authorList>
    </citation>
    <scope>NUCLEOTIDE SEQUENCE [LARGE SCALE GENOMIC DNA]</scope>
    <source>
        <tissue evidence="1">Whole aphids</tissue>
    </source>
</reference>
<gene>
    <name evidence="1" type="ORF">AGLY_010605</name>
</gene>
<protein>
    <submittedName>
        <fullName evidence="1">Uncharacterized protein</fullName>
    </submittedName>
</protein>
<name>A0A6G0TE10_APHGL</name>
<evidence type="ECO:0000313" key="1">
    <source>
        <dbReference type="EMBL" id="KAE9531399.1"/>
    </source>
</evidence>
<organism evidence="1 2">
    <name type="scientific">Aphis glycines</name>
    <name type="common">Soybean aphid</name>
    <dbReference type="NCBI Taxonomy" id="307491"/>
    <lineage>
        <taxon>Eukaryota</taxon>
        <taxon>Metazoa</taxon>
        <taxon>Ecdysozoa</taxon>
        <taxon>Arthropoda</taxon>
        <taxon>Hexapoda</taxon>
        <taxon>Insecta</taxon>
        <taxon>Pterygota</taxon>
        <taxon>Neoptera</taxon>
        <taxon>Paraneoptera</taxon>
        <taxon>Hemiptera</taxon>
        <taxon>Sternorrhyncha</taxon>
        <taxon>Aphidomorpha</taxon>
        <taxon>Aphidoidea</taxon>
        <taxon>Aphididae</taxon>
        <taxon>Aphidini</taxon>
        <taxon>Aphis</taxon>
        <taxon>Aphis</taxon>
    </lineage>
</organism>
<sequence>MCEFKYYVSDVKLDRRRRVHKCFKLFRLESVVYRQYHCVPPSGYNMPLSAEKTSTAFRCLRSTGVQHVVYYVMIVKRAVLTETKVFLFQKQILVNFKNKYSIENYKPCIRSWRNDQKNLTAIVLVSINYGMKRFFISPEQFQKVDLPSSCSKTYKITCQKRARDATTATSYGGALGVGGGEIRFKFLPRHTVDSGGGGGGIGVGPDWAGGGNLTCRIHTAQ</sequence>
<comment type="caution">
    <text evidence="1">The sequence shown here is derived from an EMBL/GenBank/DDBJ whole genome shotgun (WGS) entry which is preliminary data.</text>
</comment>
<accession>A0A6G0TE10</accession>